<keyword evidence="3" id="KW-0406">Ion transport</keyword>
<keyword evidence="2" id="KW-0813">Transport</keyword>
<evidence type="ECO:0000256" key="1">
    <source>
        <dbReference type="ARBA" id="ARBA00005901"/>
    </source>
</evidence>
<dbReference type="InterPro" id="IPR002842">
    <property type="entry name" value="ATPase_V1_Esu"/>
</dbReference>
<proteinExistence type="inferred from homology"/>
<evidence type="ECO:0000313" key="5">
    <source>
        <dbReference type="EMBL" id="WFD22544.1"/>
    </source>
</evidence>
<evidence type="ECO:0000256" key="2">
    <source>
        <dbReference type="ARBA" id="ARBA00022448"/>
    </source>
</evidence>
<dbReference type="GO" id="GO:0033178">
    <property type="term" value="C:proton-transporting two-sector ATPase complex, catalytic domain"/>
    <property type="evidence" value="ECO:0007669"/>
    <property type="project" value="InterPro"/>
</dbReference>
<organism evidence="5 6">
    <name type="scientific">Malassezia equina</name>
    <dbReference type="NCBI Taxonomy" id="1381935"/>
    <lineage>
        <taxon>Eukaryota</taxon>
        <taxon>Fungi</taxon>
        <taxon>Dikarya</taxon>
        <taxon>Basidiomycota</taxon>
        <taxon>Ustilaginomycotina</taxon>
        <taxon>Malasseziomycetes</taxon>
        <taxon>Malasseziales</taxon>
        <taxon>Malasseziaceae</taxon>
        <taxon>Malassezia</taxon>
    </lineage>
</organism>
<dbReference type="HAMAP" id="MF_00311">
    <property type="entry name" value="ATP_synth_E_arch"/>
    <property type="match status" value="1"/>
</dbReference>
<sequence length="238" mass="27188">MSRAMDDEEVITELKKMVAFIRQEAVEKAREIQVKADEEFAIEKARIVRQESMNLDAQFEKKKKQVEVSQKIAKSNQSNKARLEILKTREENLQNLFSDVQEKLSELSKDANSYKQLLENLLLEGLFNLHEPTVECIVHSTDVQTVQGVVDAALKRYKEVTGRETKVEVKEGLGKDAYVQETYGSAGGLLLKAQNGKITLDNTLEQRLRLLEEQILPELRFDLLGPNEHRKYVLASTN</sequence>
<feature type="coiled-coil region" evidence="4">
    <location>
        <begin position="83"/>
        <end position="124"/>
    </location>
</feature>
<dbReference type="InterPro" id="IPR038495">
    <property type="entry name" value="ATPase_E_C"/>
</dbReference>
<dbReference type="EMBL" id="CP119901">
    <property type="protein sequence ID" value="WFD22544.1"/>
    <property type="molecule type" value="Genomic_DNA"/>
</dbReference>
<evidence type="ECO:0000256" key="3">
    <source>
        <dbReference type="ARBA" id="ARBA00023065"/>
    </source>
</evidence>
<evidence type="ECO:0000256" key="4">
    <source>
        <dbReference type="SAM" id="Coils"/>
    </source>
</evidence>
<accession>A0AAF0ECM8</accession>
<dbReference type="AlphaFoldDB" id="A0AAF0ECM8"/>
<comment type="similarity">
    <text evidence="1">Belongs to the V-ATPase E subunit family.</text>
</comment>
<protein>
    <submittedName>
        <fullName evidence="5">V-ATPase V1 sector subunit E</fullName>
    </submittedName>
</protein>
<keyword evidence="6" id="KW-1185">Reference proteome</keyword>
<dbReference type="GO" id="GO:0046961">
    <property type="term" value="F:proton-transporting ATPase activity, rotational mechanism"/>
    <property type="evidence" value="ECO:0007669"/>
    <property type="project" value="InterPro"/>
</dbReference>
<dbReference type="Gene3D" id="6.10.250.1620">
    <property type="match status" value="1"/>
</dbReference>
<dbReference type="Pfam" id="PF01991">
    <property type="entry name" value="vATP-synt_E"/>
    <property type="match status" value="1"/>
</dbReference>
<dbReference type="Gene3D" id="3.30.2320.30">
    <property type="entry name" value="ATP synthase, E subunit, C-terminal"/>
    <property type="match status" value="1"/>
</dbReference>
<dbReference type="PANTHER" id="PTHR45715">
    <property type="entry name" value="ATPASE H+-TRANSPORTING V1 SUBUNIT E1A-RELATED"/>
    <property type="match status" value="1"/>
</dbReference>
<dbReference type="SUPFAM" id="SSF160527">
    <property type="entry name" value="V-type ATPase subunit E-like"/>
    <property type="match status" value="1"/>
</dbReference>
<name>A0AAF0ECM8_9BASI</name>
<reference evidence="5" key="1">
    <citation type="submission" date="2023-03" db="EMBL/GenBank/DDBJ databases">
        <title>Mating type loci evolution in Malassezia.</title>
        <authorList>
            <person name="Coelho M.A."/>
        </authorList>
    </citation>
    <scope>NUCLEOTIDE SEQUENCE</scope>
    <source>
        <strain evidence="5">CBS 12830</strain>
    </source>
</reference>
<gene>
    <name evidence="5" type="primary">VMA4</name>
    <name evidence="5" type="ORF">MEQU1_001216</name>
</gene>
<dbReference type="Proteomes" id="UP001214415">
    <property type="component" value="Chromosome 2"/>
</dbReference>
<evidence type="ECO:0000313" key="6">
    <source>
        <dbReference type="Proteomes" id="UP001214415"/>
    </source>
</evidence>
<keyword evidence="4" id="KW-0175">Coiled coil</keyword>